<protein>
    <submittedName>
        <fullName evidence="2">Uncharacterized protein</fullName>
    </submittedName>
</protein>
<dbReference type="Proteomes" id="UP000020218">
    <property type="component" value="Unassembled WGS sequence"/>
</dbReference>
<name>A0A011NKS4_9PROT</name>
<evidence type="ECO:0000313" key="3">
    <source>
        <dbReference type="Proteomes" id="UP000020218"/>
    </source>
</evidence>
<dbReference type="Gene3D" id="3.40.50.300">
    <property type="entry name" value="P-loop containing nucleotide triphosphate hydrolases"/>
    <property type="match status" value="1"/>
</dbReference>
<sequence length="111" mass="12259">MREAEEKRGAPGVARAADSDDGQCGKYGRPLVDASQEAKDLDSSLLTAIASYLALRVSEPDARWMARIFAPSVRQSLYTDLIKQLPKFKAWFYSEGMRAPVPVALRADRKG</sequence>
<reference evidence="2" key="1">
    <citation type="submission" date="2014-02" db="EMBL/GenBank/DDBJ databases">
        <title>Expanding our view of genomic diversity in Candidatus Accumulibacter clades.</title>
        <authorList>
            <person name="Skennerton C.T."/>
            <person name="Barr J.J."/>
            <person name="Slater F.R."/>
            <person name="Bond P.L."/>
            <person name="Tyson G.W."/>
        </authorList>
    </citation>
    <scope>NUCLEOTIDE SEQUENCE [LARGE SCALE GENOMIC DNA]</scope>
</reference>
<comment type="caution">
    <text evidence="2">The sequence shown here is derived from an EMBL/GenBank/DDBJ whole genome shotgun (WGS) entry which is preliminary data.</text>
</comment>
<accession>A0A011NKS4</accession>
<dbReference type="EMBL" id="JFAX01000031">
    <property type="protein sequence ID" value="EXI64970.1"/>
    <property type="molecule type" value="Genomic_DNA"/>
</dbReference>
<dbReference type="InterPro" id="IPR027417">
    <property type="entry name" value="P-loop_NTPase"/>
</dbReference>
<dbReference type="PATRIC" id="fig|1454001.3.peg.3629"/>
<keyword evidence="3" id="KW-1185">Reference proteome</keyword>
<gene>
    <name evidence="2" type="ORF">AW08_03593</name>
</gene>
<organism evidence="2 3">
    <name type="scientific">Candidatus Accumulibacter adjunctus</name>
    <dbReference type="NCBI Taxonomy" id="1454001"/>
    <lineage>
        <taxon>Bacteria</taxon>
        <taxon>Pseudomonadati</taxon>
        <taxon>Pseudomonadota</taxon>
        <taxon>Betaproteobacteria</taxon>
        <taxon>Candidatus Accumulibacter</taxon>
    </lineage>
</organism>
<evidence type="ECO:0000313" key="2">
    <source>
        <dbReference type="EMBL" id="EXI64970.1"/>
    </source>
</evidence>
<dbReference type="AlphaFoldDB" id="A0A011NKS4"/>
<feature type="region of interest" description="Disordered" evidence="1">
    <location>
        <begin position="1"/>
        <end position="29"/>
    </location>
</feature>
<evidence type="ECO:0000256" key="1">
    <source>
        <dbReference type="SAM" id="MobiDB-lite"/>
    </source>
</evidence>
<proteinExistence type="predicted"/>